<dbReference type="SUPFAM" id="SSF53850">
    <property type="entry name" value="Periplasmic binding protein-like II"/>
    <property type="match status" value="1"/>
</dbReference>
<dbReference type="PANTHER" id="PTHR32089">
    <property type="entry name" value="METHYL-ACCEPTING CHEMOTAXIS PROTEIN MCPB"/>
    <property type="match status" value="1"/>
</dbReference>
<keyword evidence="4" id="KW-0175">Coiled coil</keyword>
<evidence type="ECO:0000259" key="6">
    <source>
        <dbReference type="PROSITE" id="PS50885"/>
    </source>
</evidence>
<protein>
    <submittedName>
        <fullName evidence="7">Methyl-accepting chemotaxis sensory transducer</fullName>
    </submittedName>
</protein>
<gene>
    <name evidence="7" type="ORF">HSR6_1435</name>
</gene>
<dbReference type="Gene3D" id="3.40.190.10">
    <property type="entry name" value="Periplasmic binding protein-like II"/>
    <property type="match status" value="1"/>
</dbReference>
<dbReference type="PRINTS" id="PR00260">
    <property type="entry name" value="CHEMTRNSDUCR"/>
</dbReference>
<dbReference type="Proteomes" id="UP000186165">
    <property type="component" value="Chromosome"/>
</dbReference>
<keyword evidence="8" id="KW-1185">Reference proteome</keyword>
<dbReference type="PANTHER" id="PTHR32089:SF112">
    <property type="entry name" value="LYSOZYME-LIKE PROTEIN-RELATED"/>
    <property type="match status" value="1"/>
</dbReference>
<evidence type="ECO:0000256" key="3">
    <source>
        <dbReference type="PROSITE-ProRule" id="PRU00284"/>
    </source>
</evidence>
<dbReference type="SMART" id="SM00283">
    <property type="entry name" value="MA"/>
    <property type="match status" value="1"/>
</dbReference>
<dbReference type="SUPFAM" id="SSF58104">
    <property type="entry name" value="Methyl-accepting chemotaxis protein (MCP) signaling domain"/>
    <property type="match status" value="1"/>
</dbReference>
<feature type="coiled-coil region" evidence="4">
    <location>
        <begin position="275"/>
        <end position="322"/>
    </location>
</feature>
<name>A0A1J1ACK5_9EURY</name>
<organism evidence="7 8">
    <name type="scientific">Halodesulfurarchaeum formicicum</name>
    <dbReference type="NCBI Taxonomy" id="1873524"/>
    <lineage>
        <taxon>Archaea</taxon>
        <taxon>Methanobacteriati</taxon>
        <taxon>Methanobacteriota</taxon>
        <taxon>Stenosarchaea group</taxon>
        <taxon>Halobacteria</taxon>
        <taxon>Halobacteriales</taxon>
        <taxon>Halobacteriaceae</taxon>
        <taxon>Halodesulfurarchaeum</taxon>
    </lineage>
</organism>
<dbReference type="PROSITE" id="PS50885">
    <property type="entry name" value="HAMP"/>
    <property type="match status" value="1"/>
</dbReference>
<dbReference type="CDD" id="cd11386">
    <property type="entry name" value="MCP_signal"/>
    <property type="match status" value="1"/>
</dbReference>
<dbReference type="GO" id="GO:0022857">
    <property type="term" value="F:transmembrane transporter activity"/>
    <property type="evidence" value="ECO:0007669"/>
    <property type="project" value="InterPro"/>
</dbReference>
<dbReference type="InterPro" id="IPR004089">
    <property type="entry name" value="MCPsignal_dom"/>
</dbReference>
<reference evidence="8" key="1">
    <citation type="submission" date="2016-08" db="EMBL/GenBank/DDBJ databases">
        <title>Discovery of first anaerobic lithoheterotrophic haloarchae widely represented in hypersaline habitats.</title>
        <authorList>
            <person name="Sorokin D.Y."/>
            <person name="Kublanov I.V."/>
            <person name="Roman P."/>
            <person name="Sinninghe Damste J.S."/>
            <person name="Golyshin P.N."/>
            <person name="Rojo D."/>
            <person name="Ciordia S."/>
            <person name="Mena Md.C."/>
            <person name="Ferrer M."/>
            <person name="Smedile F."/>
            <person name="Messina E."/>
            <person name="La Cono V."/>
            <person name="Yakimov M.M."/>
        </authorList>
    </citation>
    <scope>NUCLEOTIDE SEQUENCE [LARGE SCALE GENOMIC DNA]</scope>
    <source>
        <strain evidence="8">HSR6</strain>
    </source>
</reference>
<evidence type="ECO:0000256" key="4">
    <source>
        <dbReference type="SAM" id="Coils"/>
    </source>
</evidence>
<evidence type="ECO:0000313" key="8">
    <source>
        <dbReference type="Proteomes" id="UP000186165"/>
    </source>
</evidence>
<dbReference type="EMBL" id="CP016804">
    <property type="protein sequence ID" value="APE95878.1"/>
    <property type="molecule type" value="Genomic_DNA"/>
</dbReference>
<dbReference type="InterPro" id="IPR004090">
    <property type="entry name" value="Chemotax_Me-accpt_rcpt"/>
</dbReference>
<feature type="domain" description="HAMP" evidence="6">
    <location>
        <begin position="21"/>
        <end position="69"/>
    </location>
</feature>
<dbReference type="GO" id="GO:0004888">
    <property type="term" value="F:transmembrane signaling receptor activity"/>
    <property type="evidence" value="ECO:0007669"/>
    <property type="project" value="InterPro"/>
</dbReference>
<evidence type="ECO:0000256" key="2">
    <source>
        <dbReference type="ARBA" id="ARBA00029447"/>
    </source>
</evidence>
<dbReference type="PROSITE" id="PS50111">
    <property type="entry name" value="CHEMOTAXIS_TRANSDUC_2"/>
    <property type="match status" value="1"/>
</dbReference>
<dbReference type="Pfam" id="PF04069">
    <property type="entry name" value="OpuAC"/>
    <property type="match status" value="1"/>
</dbReference>
<dbReference type="GO" id="GO:0006935">
    <property type="term" value="P:chemotaxis"/>
    <property type="evidence" value="ECO:0007669"/>
    <property type="project" value="InterPro"/>
</dbReference>
<accession>A0A1J1ACK5</accession>
<comment type="similarity">
    <text evidence="2">Belongs to the methyl-accepting chemotaxis (MCP) protein family.</text>
</comment>
<dbReference type="GO" id="GO:0043190">
    <property type="term" value="C:ATP-binding cassette (ABC) transporter complex"/>
    <property type="evidence" value="ECO:0007669"/>
    <property type="project" value="InterPro"/>
</dbReference>
<dbReference type="Gene3D" id="3.40.190.120">
    <property type="entry name" value="Osmoprotection protein (prox), domain 2"/>
    <property type="match status" value="1"/>
</dbReference>
<dbReference type="InterPro" id="IPR003660">
    <property type="entry name" value="HAMP_dom"/>
</dbReference>
<dbReference type="KEGG" id="hhsr:HSR6_1435"/>
<dbReference type="GO" id="GO:0007165">
    <property type="term" value="P:signal transduction"/>
    <property type="evidence" value="ECO:0007669"/>
    <property type="project" value="UniProtKB-KW"/>
</dbReference>
<sequence>MNATSMTDTDREESRDDRREAIGEIQSVLRAMAEGDFTARPAVSPDDPELAEAVSLLDTVAESLEHTFATVDRFAGDVTDTSQEATRGIEDVRQESQVVRQSTEAISEATDEQEDNVEAVSAEMANVSATIEEVTATADDVADQSERMAERGEKGGKAAERAVAELDQIETGVSGARETAEHLTDQTAEIDEVVEFIADIADQTNLLALNASIEAARAGEAGDGFAVVAEEIKSLAEETQEATDEIGSLLTDVHSHAEDTAAELDATAENVSSGIETVEGALQSLEQIADQATETNVGVQEINDATAEQAEAAQQVSQMADELYDLAQQTTEETDSVVQSMESQEGEFAAIGHDVKTLSAQATVLEEQLGEYDYRNVQGVTTLDSETRESVGAAESTPIVIGSKPFTANKILAYLAYELLEAETDLSPVDQVGTGVTEENFRQLRNGDLDLYWEYTGTIYGEFLDRTESITDTHKLYEAAKQGIESTYKLTYGERATHNNTYGILAPRVWCEETGVHSLDDLATYANEHDGEVTAVVGPDFRDRDDGWRGLLETHGFEPDVQDAVWERTATIDASEERYEMIGRSTVDVTMGLTVDALIDIHDLEELDDRRQFFPIYNPAPLVRNDLVQAHPEVMDVLNRIGPTFEDVSEIRRLVRQVDIGKRHPRVVAHEYLETAGLL</sequence>
<dbReference type="Gene3D" id="1.10.287.950">
    <property type="entry name" value="Methyl-accepting chemotaxis protein"/>
    <property type="match status" value="1"/>
</dbReference>
<evidence type="ECO:0000259" key="5">
    <source>
        <dbReference type="PROSITE" id="PS50111"/>
    </source>
</evidence>
<evidence type="ECO:0000313" key="7">
    <source>
        <dbReference type="EMBL" id="APE95878.1"/>
    </source>
</evidence>
<keyword evidence="1 3" id="KW-0807">Transducer</keyword>
<dbReference type="InterPro" id="IPR007210">
    <property type="entry name" value="ABC_Gly_betaine_transp_sub-bd"/>
</dbReference>
<dbReference type="Pfam" id="PF00015">
    <property type="entry name" value="MCPsignal"/>
    <property type="match status" value="1"/>
</dbReference>
<proteinExistence type="inferred from homology"/>
<evidence type="ECO:0000256" key="1">
    <source>
        <dbReference type="ARBA" id="ARBA00023224"/>
    </source>
</evidence>
<dbReference type="AlphaFoldDB" id="A0A1J1ACK5"/>
<feature type="domain" description="Methyl-accepting transducer" evidence="5">
    <location>
        <begin position="88"/>
        <end position="324"/>
    </location>
</feature>